<accession>A0A2P8QZL0</accession>
<evidence type="ECO:0000313" key="2">
    <source>
        <dbReference type="Proteomes" id="UP000240535"/>
    </source>
</evidence>
<keyword evidence="2" id="KW-1185">Reference proteome</keyword>
<dbReference type="Gene3D" id="1.10.3350.10">
    <property type="entry name" value="HP0242-like domain"/>
    <property type="match status" value="1"/>
</dbReference>
<dbReference type="OrthoDB" id="5339893at2"/>
<evidence type="ECO:0000313" key="1">
    <source>
        <dbReference type="EMBL" id="PSM51672.1"/>
    </source>
</evidence>
<dbReference type="EMBL" id="PDHH01000005">
    <property type="protein sequence ID" value="PSM51672.1"/>
    <property type="molecule type" value="Genomic_DNA"/>
</dbReference>
<protein>
    <recommendedName>
        <fullName evidence="3">DUF2018 domain-containing protein</fullName>
    </recommendedName>
</protein>
<dbReference type="InterPro" id="IPR018563">
    <property type="entry name" value="DUF2018"/>
</dbReference>
<dbReference type="Proteomes" id="UP000240535">
    <property type="component" value="Unassembled WGS sequence"/>
</dbReference>
<dbReference type="Pfam" id="PF09442">
    <property type="entry name" value="DUF2018"/>
    <property type="match status" value="1"/>
</dbReference>
<sequence length="83" mass="9545">MDIFEGTPKEKFFDIIFNANRNLVEENLEELVFNFITLTKICEQNGIDISSPSAVLIESLDDMEDAINDYYIEFTSNVLSNNE</sequence>
<reference evidence="2" key="1">
    <citation type="submission" date="2017-10" db="EMBL/GenBank/DDBJ databases">
        <title>Campylobacter species from seals.</title>
        <authorList>
            <person name="Gilbert M.J."/>
            <person name="Zomer A.L."/>
            <person name="Timmerman A.J."/>
            <person name="Duim B."/>
            <person name="Wagenaar J.A."/>
        </authorList>
    </citation>
    <scope>NUCLEOTIDE SEQUENCE [LARGE SCALE GENOMIC DNA]</scope>
    <source>
        <strain evidence="2">17S00004-5</strain>
    </source>
</reference>
<dbReference type="RefSeq" id="WP_106871683.1">
    <property type="nucleotide sequence ID" value="NZ_CP053841.1"/>
</dbReference>
<name>A0A2P8QZL0_9BACT</name>
<proteinExistence type="predicted"/>
<evidence type="ECO:0008006" key="3">
    <source>
        <dbReference type="Google" id="ProtNLM"/>
    </source>
</evidence>
<organism evidence="1 2">
    <name type="scientific">Campylobacter blaseri</name>
    <dbReference type="NCBI Taxonomy" id="2042961"/>
    <lineage>
        <taxon>Bacteria</taxon>
        <taxon>Pseudomonadati</taxon>
        <taxon>Campylobacterota</taxon>
        <taxon>Epsilonproteobacteria</taxon>
        <taxon>Campylobacterales</taxon>
        <taxon>Campylobacteraceae</taxon>
        <taxon>Campylobacter</taxon>
    </lineage>
</organism>
<dbReference type="InterPro" id="IPR023126">
    <property type="entry name" value="HP0242-like_sf"/>
</dbReference>
<dbReference type="AlphaFoldDB" id="A0A2P8QZL0"/>
<gene>
    <name evidence="1" type="ORF">CQ405_05945</name>
</gene>
<dbReference type="SUPFAM" id="SSF158752">
    <property type="entry name" value="HP0242-like"/>
    <property type="match status" value="1"/>
</dbReference>
<comment type="caution">
    <text evidence="1">The sequence shown here is derived from an EMBL/GenBank/DDBJ whole genome shotgun (WGS) entry which is preliminary data.</text>
</comment>